<evidence type="ECO:0000313" key="11">
    <source>
        <dbReference type="EMBL" id="SHL14095.1"/>
    </source>
</evidence>
<keyword evidence="2 10" id="KW-1003">Cell membrane</keyword>
<evidence type="ECO:0000256" key="3">
    <source>
        <dbReference type="ARBA" id="ARBA00022692"/>
    </source>
</evidence>
<dbReference type="GO" id="GO:0005886">
    <property type="term" value="C:plasma membrane"/>
    <property type="evidence" value="ECO:0007669"/>
    <property type="project" value="UniProtKB-SubCell"/>
</dbReference>
<feature type="binding site" evidence="10">
    <location>
        <position position="75"/>
    </location>
    <ligand>
        <name>Na(+)</name>
        <dbReference type="ChEBI" id="CHEBI:29101"/>
        <note>structural</note>
    </ligand>
</feature>
<comment type="function">
    <text evidence="9 10">Fluoride-specific ion channel. Important for reducing fluoride concentration in the cell, thus reducing its toxicity.</text>
</comment>
<dbReference type="PANTHER" id="PTHR28259">
    <property type="entry name" value="FLUORIDE EXPORT PROTEIN 1-RELATED"/>
    <property type="match status" value="1"/>
</dbReference>
<keyword evidence="10" id="KW-0479">Metal-binding</keyword>
<dbReference type="HAMAP" id="MF_00454">
    <property type="entry name" value="FluC"/>
    <property type="match status" value="1"/>
</dbReference>
<reference evidence="12" key="1">
    <citation type="submission" date="2016-11" db="EMBL/GenBank/DDBJ databases">
        <authorList>
            <person name="Varghese N."/>
            <person name="Submissions S."/>
        </authorList>
    </citation>
    <scope>NUCLEOTIDE SEQUENCE [LARGE SCALE GENOMIC DNA]</scope>
    <source>
        <strain evidence="12">USBA-503</strain>
    </source>
</reference>
<gene>
    <name evidence="10" type="primary">fluC</name>
    <name evidence="10" type="synonym">crcB</name>
    <name evidence="11" type="ORF">SAMN05443507_1443</name>
</gene>
<dbReference type="InterPro" id="IPR003691">
    <property type="entry name" value="FluC"/>
</dbReference>
<feature type="transmembrane region" description="Helical" evidence="10">
    <location>
        <begin position="99"/>
        <end position="120"/>
    </location>
</feature>
<feature type="binding site" evidence="10">
    <location>
        <position position="78"/>
    </location>
    <ligand>
        <name>Na(+)</name>
        <dbReference type="ChEBI" id="CHEBI:29101"/>
        <note>structural</note>
    </ligand>
</feature>
<dbReference type="Pfam" id="PF02537">
    <property type="entry name" value="CRCB"/>
    <property type="match status" value="1"/>
</dbReference>
<evidence type="ECO:0000313" key="12">
    <source>
        <dbReference type="Proteomes" id="UP000184016"/>
    </source>
</evidence>
<keyword evidence="10" id="KW-0813">Transport</keyword>
<evidence type="ECO:0000256" key="7">
    <source>
        <dbReference type="ARBA" id="ARBA00035120"/>
    </source>
</evidence>
<organism evidence="11 12">
    <name type="scientific">Alicyclobacillus tolerans</name>
    <dbReference type="NCBI Taxonomy" id="90970"/>
    <lineage>
        <taxon>Bacteria</taxon>
        <taxon>Bacillati</taxon>
        <taxon>Bacillota</taxon>
        <taxon>Bacilli</taxon>
        <taxon>Bacillales</taxon>
        <taxon>Alicyclobacillaceae</taxon>
        <taxon>Alicyclobacillus</taxon>
    </lineage>
</organism>
<dbReference type="STRING" id="1830138.SAMN05443507_1443"/>
<dbReference type="Proteomes" id="UP000184016">
    <property type="component" value="Unassembled WGS sequence"/>
</dbReference>
<comment type="similarity">
    <text evidence="7 10">Belongs to the fluoride channel Fluc/FEX (TC 1.A.43) family.</text>
</comment>
<keyword evidence="5 10" id="KW-0472">Membrane</keyword>
<protein>
    <recommendedName>
        <fullName evidence="10">Fluoride-specific ion channel FluC</fullName>
    </recommendedName>
</protein>
<feature type="transmembrane region" description="Helical" evidence="10">
    <location>
        <begin position="39"/>
        <end position="57"/>
    </location>
</feature>
<evidence type="ECO:0000256" key="9">
    <source>
        <dbReference type="ARBA" id="ARBA00049940"/>
    </source>
</evidence>
<proteinExistence type="inferred from homology"/>
<keyword evidence="10" id="KW-0406">Ion transport</keyword>
<dbReference type="RefSeq" id="WP_072875392.1">
    <property type="nucleotide sequence ID" value="NZ_FRAF01000044.1"/>
</dbReference>
<comment type="caution">
    <text evidence="10">Lacks conserved residue(s) required for the propagation of feature annotation.</text>
</comment>
<dbReference type="GO" id="GO:0046872">
    <property type="term" value="F:metal ion binding"/>
    <property type="evidence" value="ECO:0007669"/>
    <property type="project" value="UniProtKB-KW"/>
</dbReference>
<evidence type="ECO:0000256" key="6">
    <source>
        <dbReference type="ARBA" id="ARBA00023303"/>
    </source>
</evidence>
<comment type="activity regulation">
    <text evidence="10">Na(+) is not transported, but it plays an essential structural role and its presence is essential for fluoride channel function.</text>
</comment>
<keyword evidence="10" id="KW-0915">Sodium</keyword>
<evidence type="ECO:0000256" key="8">
    <source>
        <dbReference type="ARBA" id="ARBA00035585"/>
    </source>
</evidence>
<evidence type="ECO:0000256" key="1">
    <source>
        <dbReference type="ARBA" id="ARBA00004651"/>
    </source>
</evidence>
<keyword evidence="12" id="KW-1185">Reference proteome</keyword>
<dbReference type="EMBL" id="FRAF01000044">
    <property type="protein sequence ID" value="SHL14095.1"/>
    <property type="molecule type" value="Genomic_DNA"/>
</dbReference>
<sequence>MLFRFLLVAVGSGLGVYARYGVSQFFTKKYHGFFPWGTWWVNVLGTWMIGLFFLVFYQDDPVSRAWLFLGEGFCGGLTTFSTFSVETVKLYRIQKKLSFVYIFSSWGIGVLLIWISQFWINSFIVHN</sequence>
<keyword evidence="6 10" id="KW-0407">Ion channel</keyword>
<keyword evidence="4 10" id="KW-1133">Transmembrane helix</keyword>
<dbReference type="GO" id="GO:0062054">
    <property type="term" value="F:fluoride channel activity"/>
    <property type="evidence" value="ECO:0007669"/>
    <property type="project" value="UniProtKB-UniRule"/>
</dbReference>
<comment type="catalytic activity">
    <reaction evidence="8">
        <text>fluoride(in) = fluoride(out)</text>
        <dbReference type="Rhea" id="RHEA:76159"/>
        <dbReference type="ChEBI" id="CHEBI:17051"/>
    </reaction>
    <physiologicalReaction direction="left-to-right" evidence="8">
        <dbReference type="Rhea" id="RHEA:76160"/>
    </physiologicalReaction>
</comment>
<keyword evidence="3 10" id="KW-0812">Transmembrane</keyword>
<name>A0A1M6Y7V1_9BACL</name>
<evidence type="ECO:0000256" key="2">
    <source>
        <dbReference type="ARBA" id="ARBA00022475"/>
    </source>
</evidence>
<dbReference type="PANTHER" id="PTHR28259:SF1">
    <property type="entry name" value="FLUORIDE EXPORT PROTEIN 1-RELATED"/>
    <property type="match status" value="1"/>
</dbReference>
<evidence type="ECO:0000256" key="4">
    <source>
        <dbReference type="ARBA" id="ARBA00022989"/>
    </source>
</evidence>
<accession>A0A1M6Y7V1</accession>
<evidence type="ECO:0000256" key="5">
    <source>
        <dbReference type="ARBA" id="ARBA00023136"/>
    </source>
</evidence>
<evidence type="ECO:0000256" key="10">
    <source>
        <dbReference type="HAMAP-Rule" id="MF_00454"/>
    </source>
</evidence>
<dbReference type="GO" id="GO:0140114">
    <property type="term" value="P:cellular detoxification of fluoride"/>
    <property type="evidence" value="ECO:0007669"/>
    <property type="project" value="UniProtKB-UniRule"/>
</dbReference>
<comment type="subcellular location">
    <subcellularLocation>
        <location evidence="1 10">Cell membrane</location>
        <topology evidence="1 10">Multi-pass membrane protein</topology>
    </subcellularLocation>
</comment>
<dbReference type="AlphaFoldDB" id="A0A1M6Y7V1"/>